<keyword evidence="11" id="KW-0479">Metal-binding</keyword>
<dbReference type="InterPro" id="IPR023000">
    <property type="entry name" value="Shikimate_kinase_CS"/>
</dbReference>
<dbReference type="CDD" id="cd00464">
    <property type="entry name" value="SK"/>
    <property type="match status" value="1"/>
</dbReference>
<keyword evidence="8 11" id="KW-0067">ATP-binding</keyword>
<evidence type="ECO:0000256" key="7">
    <source>
        <dbReference type="ARBA" id="ARBA00022777"/>
    </source>
</evidence>
<comment type="catalytic activity">
    <reaction evidence="10 11">
        <text>shikimate + ATP = 3-phosphoshikimate + ADP + H(+)</text>
        <dbReference type="Rhea" id="RHEA:13121"/>
        <dbReference type="ChEBI" id="CHEBI:15378"/>
        <dbReference type="ChEBI" id="CHEBI:30616"/>
        <dbReference type="ChEBI" id="CHEBI:36208"/>
        <dbReference type="ChEBI" id="CHEBI:145989"/>
        <dbReference type="ChEBI" id="CHEBI:456216"/>
        <dbReference type="EC" id="2.7.1.71"/>
    </reaction>
</comment>
<feature type="binding site" evidence="11">
    <location>
        <position position="237"/>
    </location>
    <ligand>
        <name>ATP</name>
        <dbReference type="ChEBI" id="CHEBI:30616"/>
    </ligand>
</feature>
<evidence type="ECO:0000256" key="10">
    <source>
        <dbReference type="ARBA" id="ARBA00048567"/>
    </source>
</evidence>
<gene>
    <name evidence="12" type="primary">aroL</name>
    <name evidence="11" type="synonym">aroK</name>
    <name evidence="12" type="ORF">KOR42_32450</name>
</gene>
<keyword evidence="13" id="KW-1185">Reference proteome</keyword>
<dbReference type="SUPFAM" id="SSF52540">
    <property type="entry name" value="P-loop containing nucleoside triphosphate hydrolases"/>
    <property type="match status" value="1"/>
</dbReference>
<keyword evidence="4 11" id="KW-0028">Amino-acid biosynthesis</keyword>
<feature type="binding site" evidence="11">
    <location>
        <position position="159"/>
    </location>
    <ligand>
        <name>substrate</name>
    </ligand>
</feature>
<dbReference type="GO" id="GO:0000287">
    <property type="term" value="F:magnesium ion binding"/>
    <property type="evidence" value="ECO:0007669"/>
    <property type="project" value="UniProtKB-UniRule"/>
</dbReference>
<feature type="binding site" evidence="11">
    <location>
        <begin position="91"/>
        <end position="96"/>
    </location>
    <ligand>
        <name>ATP</name>
        <dbReference type="ChEBI" id="CHEBI:30616"/>
    </ligand>
</feature>
<evidence type="ECO:0000313" key="12">
    <source>
        <dbReference type="EMBL" id="TWT51962.1"/>
    </source>
</evidence>
<dbReference type="InterPro" id="IPR000623">
    <property type="entry name" value="Shikimate_kinase/TSH1"/>
</dbReference>
<comment type="caution">
    <text evidence="12">The sequence shown here is derived from an EMBL/GenBank/DDBJ whole genome shotgun (WGS) entry which is preliminary data.</text>
</comment>
<keyword evidence="5 11" id="KW-0808">Transferase</keyword>
<keyword evidence="11" id="KW-0963">Cytoplasm</keyword>
<evidence type="ECO:0000256" key="8">
    <source>
        <dbReference type="ARBA" id="ARBA00022840"/>
    </source>
</evidence>
<sequence length="258" mass="28918">MRLGFLFENQYVLSSNRCSTSVPRDPRIRRRFRAHSIHWFDNLSSVERSRQQFTGKTQEKLRQAIRANVLDCPLRHNGNTNMVVTLIGYRATGKSTVGQLLASRLGWDFVDTDDQIVSVSGKSIAEIFREDGEPHFRELERQQLQRELSREHAVISSGGGAILNEQTRQLMRESGPVVWLSASVETIVERLKEDAASTGSRPSLTGEGLVEEVESVLRSRLPLYSEAASFVIETDERTVDEIVDEIMSQLGPESGGAS</sequence>
<dbReference type="AlphaFoldDB" id="A0A5C5WQA3"/>
<dbReference type="EMBL" id="SIHI01000009">
    <property type="protein sequence ID" value="TWT51962.1"/>
    <property type="molecule type" value="Genomic_DNA"/>
</dbReference>
<dbReference type="PANTHER" id="PTHR21087:SF16">
    <property type="entry name" value="SHIKIMATE KINASE 1, CHLOROPLASTIC"/>
    <property type="match status" value="1"/>
</dbReference>
<dbReference type="GO" id="GO:0008652">
    <property type="term" value="P:amino acid biosynthetic process"/>
    <property type="evidence" value="ECO:0007669"/>
    <property type="project" value="UniProtKB-KW"/>
</dbReference>
<dbReference type="PROSITE" id="PS01128">
    <property type="entry name" value="SHIKIMATE_KINASE"/>
    <property type="match status" value="1"/>
</dbReference>
<keyword evidence="11" id="KW-0460">Magnesium</keyword>
<feature type="binding site" evidence="11">
    <location>
        <position position="113"/>
    </location>
    <ligand>
        <name>substrate</name>
    </ligand>
</feature>
<evidence type="ECO:0000256" key="2">
    <source>
        <dbReference type="ARBA" id="ARBA00006997"/>
    </source>
</evidence>
<comment type="pathway">
    <text evidence="1 11">Metabolic intermediate biosynthesis; chorismate biosynthesis; chorismate from D-erythrose 4-phosphate and phosphoenolpyruvate: step 5/7.</text>
</comment>
<dbReference type="InterPro" id="IPR031322">
    <property type="entry name" value="Shikimate/glucono_kinase"/>
</dbReference>
<comment type="cofactor">
    <cofactor evidence="11">
        <name>Mg(2+)</name>
        <dbReference type="ChEBI" id="CHEBI:18420"/>
    </cofactor>
    <text evidence="11">Binds 1 Mg(2+) ion per subunit.</text>
</comment>
<dbReference type="PRINTS" id="PR01100">
    <property type="entry name" value="SHIKIMTKNASE"/>
</dbReference>
<dbReference type="Proteomes" id="UP000317243">
    <property type="component" value="Unassembled WGS sequence"/>
</dbReference>
<dbReference type="Gene3D" id="3.40.50.300">
    <property type="entry name" value="P-loop containing nucleotide triphosphate hydrolases"/>
    <property type="match status" value="1"/>
</dbReference>
<dbReference type="GO" id="GO:0009423">
    <property type="term" value="P:chorismate biosynthetic process"/>
    <property type="evidence" value="ECO:0007669"/>
    <property type="project" value="UniProtKB-UniRule"/>
</dbReference>
<evidence type="ECO:0000256" key="1">
    <source>
        <dbReference type="ARBA" id="ARBA00004842"/>
    </source>
</evidence>
<dbReference type="EC" id="2.7.1.71" evidence="3 11"/>
<evidence type="ECO:0000256" key="9">
    <source>
        <dbReference type="ARBA" id="ARBA00023141"/>
    </source>
</evidence>
<evidence type="ECO:0000256" key="5">
    <source>
        <dbReference type="ARBA" id="ARBA00022679"/>
    </source>
</evidence>
<comment type="subcellular location">
    <subcellularLocation>
        <location evidence="11">Cytoplasm</location>
    </subcellularLocation>
</comment>
<feature type="binding site" evidence="11">
    <location>
        <position position="95"/>
    </location>
    <ligand>
        <name>Mg(2+)</name>
        <dbReference type="ChEBI" id="CHEBI:18420"/>
    </ligand>
</feature>
<dbReference type="Pfam" id="PF01202">
    <property type="entry name" value="SKI"/>
    <property type="match status" value="1"/>
</dbReference>
<evidence type="ECO:0000256" key="3">
    <source>
        <dbReference type="ARBA" id="ARBA00012154"/>
    </source>
</evidence>
<comment type="subunit">
    <text evidence="11">Monomer.</text>
</comment>
<accession>A0A5C5WQA3</accession>
<evidence type="ECO:0000256" key="4">
    <source>
        <dbReference type="ARBA" id="ARBA00022605"/>
    </source>
</evidence>
<dbReference type="GO" id="GO:0009073">
    <property type="term" value="P:aromatic amino acid family biosynthetic process"/>
    <property type="evidence" value="ECO:0007669"/>
    <property type="project" value="UniProtKB-KW"/>
</dbReference>
<feature type="binding site" evidence="11">
    <location>
        <position position="137"/>
    </location>
    <ligand>
        <name>substrate</name>
    </ligand>
</feature>
<comment type="similarity">
    <text evidence="2 11">Belongs to the shikimate kinase family.</text>
</comment>
<keyword evidence="7 11" id="KW-0418">Kinase</keyword>
<dbReference type="NCBIfam" id="NF002988">
    <property type="entry name" value="PRK03731.1"/>
    <property type="match status" value="1"/>
</dbReference>
<reference evidence="12 13" key="1">
    <citation type="submission" date="2019-02" db="EMBL/GenBank/DDBJ databases">
        <title>Deep-cultivation of Planctomycetes and their phenomic and genomic characterization uncovers novel biology.</title>
        <authorList>
            <person name="Wiegand S."/>
            <person name="Jogler M."/>
            <person name="Boedeker C."/>
            <person name="Pinto D."/>
            <person name="Vollmers J."/>
            <person name="Rivas-Marin E."/>
            <person name="Kohn T."/>
            <person name="Peeters S.H."/>
            <person name="Heuer A."/>
            <person name="Rast P."/>
            <person name="Oberbeckmann S."/>
            <person name="Bunk B."/>
            <person name="Jeske O."/>
            <person name="Meyerdierks A."/>
            <person name="Storesund J.E."/>
            <person name="Kallscheuer N."/>
            <person name="Luecker S."/>
            <person name="Lage O.M."/>
            <person name="Pohl T."/>
            <person name="Merkel B.J."/>
            <person name="Hornburger P."/>
            <person name="Mueller R.-W."/>
            <person name="Bruemmer F."/>
            <person name="Labrenz M."/>
            <person name="Spormann A.M."/>
            <person name="Op Den Camp H."/>
            <person name="Overmann J."/>
            <person name="Amann R."/>
            <person name="Jetten M.S.M."/>
            <person name="Mascher T."/>
            <person name="Medema M.H."/>
            <person name="Devos D.P."/>
            <person name="Kaster A.-K."/>
            <person name="Ovreas L."/>
            <person name="Rohde M."/>
            <person name="Galperin M.Y."/>
            <person name="Jogler C."/>
        </authorList>
    </citation>
    <scope>NUCLEOTIDE SEQUENCE [LARGE SCALE GENOMIC DNA]</scope>
    <source>
        <strain evidence="12 13">KOR42</strain>
    </source>
</reference>
<feature type="binding site" evidence="11">
    <location>
        <position position="220"/>
    </location>
    <ligand>
        <name>substrate</name>
    </ligand>
</feature>
<dbReference type="UniPathway" id="UPA00053">
    <property type="reaction ID" value="UER00088"/>
</dbReference>
<keyword evidence="6 11" id="KW-0547">Nucleotide-binding</keyword>
<evidence type="ECO:0000256" key="11">
    <source>
        <dbReference type="HAMAP-Rule" id="MF_00109"/>
    </source>
</evidence>
<dbReference type="PANTHER" id="PTHR21087">
    <property type="entry name" value="SHIKIMATE KINASE"/>
    <property type="match status" value="1"/>
</dbReference>
<dbReference type="InterPro" id="IPR027417">
    <property type="entry name" value="P-loop_NTPase"/>
</dbReference>
<keyword evidence="9 11" id="KW-0057">Aromatic amino acid biosynthesis</keyword>
<evidence type="ECO:0000256" key="6">
    <source>
        <dbReference type="ARBA" id="ARBA00022741"/>
    </source>
</evidence>
<feature type="binding site" evidence="11">
    <location>
        <position position="201"/>
    </location>
    <ligand>
        <name>ATP</name>
        <dbReference type="ChEBI" id="CHEBI:30616"/>
    </ligand>
</feature>
<name>A0A5C5WQA3_9PLAN</name>
<dbReference type="GO" id="GO:0004765">
    <property type="term" value="F:shikimate kinase activity"/>
    <property type="evidence" value="ECO:0007669"/>
    <property type="project" value="UniProtKB-UniRule"/>
</dbReference>
<dbReference type="GO" id="GO:0005829">
    <property type="term" value="C:cytosol"/>
    <property type="evidence" value="ECO:0007669"/>
    <property type="project" value="TreeGrafter"/>
</dbReference>
<organism evidence="12 13">
    <name type="scientific">Thalassoglobus neptunius</name>
    <dbReference type="NCBI Taxonomy" id="1938619"/>
    <lineage>
        <taxon>Bacteria</taxon>
        <taxon>Pseudomonadati</taxon>
        <taxon>Planctomycetota</taxon>
        <taxon>Planctomycetia</taxon>
        <taxon>Planctomycetales</taxon>
        <taxon>Planctomycetaceae</taxon>
        <taxon>Thalassoglobus</taxon>
    </lineage>
</organism>
<dbReference type="HAMAP" id="MF_00109">
    <property type="entry name" value="Shikimate_kinase"/>
    <property type="match status" value="1"/>
</dbReference>
<proteinExistence type="inferred from homology"/>
<comment type="function">
    <text evidence="11">Catalyzes the specific phosphorylation of the 3-hydroxyl group of shikimic acid using ATP as a cosubstrate.</text>
</comment>
<evidence type="ECO:0000313" key="13">
    <source>
        <dbReference type="Proteomes" id="UP000317243"/>
    </source>
</evidence>
<dbReference type="GO" id="GO:0005524">
    <property type="term" value="F:ATP binding"/>
    <property type="evidence" value="ECO:0007669"/>
    <property type="project" value="UniProtKB-UniRule"/>
</dbReference>
<protein>
    <recommendedName>
        <fullName evidence="3 11">Shikimate kinase</fullName>
        <shortName evidence="11">SK</shortName>
        <ecNumber evidence="3 11">2.7.1.71</ecNumber>
    </recommendedName>
</protein>